<protein>
    <submittedName>
        <fullName evidence="2">Membrane protein</fullName>
    </submittedName>
</protein>
<reference evidence="2" key="2">
    <citation type="submission" date="2023-01" db="EMBL/GenBank/DDBJ databases">
        <authorList>
            <person name="Sun Q."/>
            <person name="Evtushenko L."/>
        </authorList>
    </citation>
    <scope>NUCLEOTIDE SEQUENCE</scope>
    <source>
        <strain evidence="2">VKM B-2555</strain>
    </source>
</reference>
<evidence type="ECO:0000313" key="2">
    <source>
        <dbReference type="EMBL" id="GLK77941.1"/>
    </source>
</evidence>
<evidence type="ECO:0000313" key="3">
    <source>
        <dbReference type="Proteomes" id="UP001143364"/>
    </source>
</evidence>
<dbReference type="InterPro" id="IPR024464">
    <property type="entry name" value="DUF2391"/>
</dbReference>
<dbReference type="NCBIfam" id="TIGR02587">
    <property type="entry name" value="TIGR02587 family membrane protein"/>
    <property type="match status" value="1"/>
</dbReference>
<dbReference type="EMBL" id="BSFK01000016">
    <property type="protein sequence ID" value="GLK77941.1"/>
    <property type="molecule type" value="Genomic_DNA"/>
</dbReference>
<dbReference type="RefSeq" id="WP_271205768.1">
    <property type="nucleotide sequence ID" value="NZ_BSFK01000016.1"/>
</dbReference>
<comment type="caution">
    <text evidence="2">The sequence shown here is derived from an EMBL/GenBank/DDBJ whole genome shotgun (WGS) entry which is preliminary data.</text>
</comment>
<feature type="transmembrane region" description="Helical" evidence="1">
    <location>
        <begin position="20"/>
        <end position="39"/>
    </location>
</feature>
<keyword evidence="3" id="KW-1185">Reference proteome</keyword>
<feature type="transmembrane region" description="Helical" evidence="1">
    <location>
        <begin position="185"/>
        <end position="206"/>
    </location>
</feature>
<organism evidence="2 3">
    <name type="scientific">Methylopila jiangsuensis</name>
    <dbReference type="NCBI Taxonomy" id="586230"/>
    <lineage>
        <taxon>Bacteria</taxon>
        <taxon>Pseudomonadati</taxon>
        <taxon>Pseudomonadota</taxon>
        <taxon>Alphaproteobacteria</taxon>
        <taxon>Hyphomicrobiales</taxon>
        <taxon>Methylopilaceae</taxon>
        <taxon>Methylopila</taxon>
    </lineage>
</organism>
<proteinExistence type="predicted"/>
<dbReference type="Proteomes" id="UP001143364">
    <property type="component" value="Unassembled WGS sequence"/>
</dbReference>
<reference evidence="2" key="1">
    <citation type="journal article" date="2014" name="Int. J. Syst. Evol. Microbiol.">
        <title>Complete genome sequence of Corynebacterium casei LMG S-19264T (=DSM 44701T), isolated from a smear-ripened cheese.</title>
        <authorList>
            <consortium name="US DOE Joint Genome Institute (JGI-PGF)"/>
            <person name="Walter F."/>
            <person name="Albersmeier A."/>
            <person name="Kalinowski J."/>
            <person name="Ruckert C."/>
        </authorList>
    </citation>
    <scope>NUCLEOTIDE SEQUENCE</scope>
    <source>
        <strain evidence="2">VKM B-2555</strain>
    </source>
</reference>
<dbReference type="AlphaFoldDB" id="A0A9W6JHW5"/>
<keyword evidence="1" id="KW-1133">Transmembrane helix</keyword>
<dbReference type="InterPro" id="IPR013416">
    <property type="entry name" value="CHP02587_IM"/>
</dbReference>
<accession>A0A9W6JHW5</accession>
<evidence type="ECO:0000256" key="1">
    <source>
        <dbReference type="SAM" id="Phobius"/>
    </source>
</evidence>
<feature type="transmembrane region" description="Helical" evidence="1">
    <location>
        <begin position="154"/>
        <end position="173"/>
    </location>
</feature>
<feature type="transmembrane region" description="Helical" evidence="1">
    <location>
        <begin position="51"/>
        <end position="72"/>
    </location>
</feature>
<dbReference type="Pfam" id="PF09622">
    <property type="entry name" value="DUF2391"/>
    <property type="match status" value="1"/>
</dbReference>
<feature type="transmembrane region" description="Helical" evidence="1">
    <location>
        <begin position="227"/>
        <end position="249"/>
    </location>
</feature>
<keyword evidence="1" id="KW-0812">Transmembrane</keyword>
<gene>
    <name evidence="2" type="ORF">GCM10008171_31950</name>
</gene>
<name>A0A9W6JHW5_9HYPH</name>
<feature type="transmembrane region" description="Helical" evidence="1">
    <location>
        <begin position="255"/>
        <end position="278"/>
    </location>
</feature>
<feature type="transmembrane region" description="Helical" evidence="1">
    <location>
        <begin position="87"/>
        <end position="107"/>
    </location>
</feature>
<keyword evidence="1" id="KW-0472">Membrane</keyword>
<sequence length="282" mass="29883">MSAAAPSLTPRQIERRFLLGLGRAAGGAVVFSLPVLMTMEMWSLGAGMDRLRLLALVAALLPLLVALSHFIGFEETDGWLDDLRDGLVAFAVGFVVSAVILSLFGLIEPRMSFDEIMGAIVIETVPASIGAAVAQGQFGQPDEADHAHDRAAGYWGELVFMATGALFLSFSVAPTEEVDLIAAEMTPFHMLLLALVSIAALHLVVYMLRFSGQESADPEGAPGWSVFLRYTLAGYAVALIVCAGLMWAFGRFDDLGAVAAVRLLVVLGFPAAIGAAFARLIV</sequence>